<dbReference type="Gene3D" id="3.30.40.10">
    <property type="entry name" value="Zinc/RING finger domain, C3HC4 (zinc finger)"/>
    <property type="match status" value="2"/>
</dbReference>
<dbReference type="PROSITE" id="PS50089">
    <property type="entry name" value="ZF_RING_2"/>
    <property type="match status" value="2"/>
</dbReference>
<dbReference type="InterPro" id="IPR011050">
    <property type="entry name" value="Pectin_lyase_fold/virulence"/>
</dbReference>
<dbReference type="PANTHER" id="PTHR12109">
    <property type="entry name" value="RING FINGER PROTEIN 141-RELATED"/>
    <property type="match status" value="1"/>
</dbReference>
<name>A0ABR2KI03_9EUKA</name>
<evidence type="ECO:0000313" key="3">
    <source>
        <dbReference type="EMBL" id="KAK8890741.1"/>
    </source>
</evidence>
<dbReference type="SUPFAM" id="SSF51126">
    <property type="entry name" value="Pectin lyase-like"/>
    <property type="match status" value="2"/>
</dbReference>
<feature type="domain" description="RING-type" evidence="2">
    <location>
        <begin position="521"/>
        <end position="560"/>
    </location>
</feature>
<evidence type="ECO:0000256" key="1">
    <source>
        <dbReference type="PROSITE-ProRule" id="PRU00175"/>
    </source>
</evidence>
<reference evidence="3 4" key="1">
    <citation type="submission" date="2024-04" db="EMBL/GenBank/DDBJ databases">
        <title>Tritrichomonas musculus Genome.</title>
        <authorList>
            <person name="Alves-Ferreira E."/>
            <person name="Grigg M."/>
            <person name="Lorenzi H."/>
            <person name="Galac M."/>
        </authorList>
    </citation>
    <scope>NUCLEOTIDE SEQUENCE [LARGE SCALE GENOMIC DNA]</scope>
    <source>
        <strain evidence="3 4">EAF2021</strain>
    </source>
</reference>
<proteinExistence type="predicted"/>
<organism evidence="3 4">
    <name type="scientific">Tritrichomonas musculus</name>
    <dbReference type="NCBI Taxonomy" id="1915356"/>
    <lineage>
        <taxon>Eukaryota</taxon>
        <taxon>Metamonada</taxon>
        <taxon>Parabasalia</taxon>
        <taxon>Tritrichomonadida</taxon>
        <taxon>Tritrichomonadidae</taxon>
        <taxon>Tritrichomonas</taxon>
    </lineage>
</organism>
<gene>
    <name evidence="3" type="ORF">M9Y10_035526</name>
</gene>
<dbReference type="InterPro" id="IPR006626">
    <property type="entry name" value="PbH1"/>
</dbReference>
<sequence length="573" mass="64393">MSKDFLALFDQTNSIRNENTDEIIITSPLIKADGTYEISVPITITSNCNTLIKCEVIEVLCSLVTFSNLSIDGNIIAQKANNFTIDNCKLKCTEQNADAIITVKSSSNVCITNSEIKEAEEMIGVYIKEKSIVKIDKTELSHISESIVVVRSESSLYLTNSKIHHSKSNGIYSKDTNYIEVTECIISDTAYPLVYLNDSRAIIKNNIFERSGQNGISFNSCPYFRVESNQFKSIQGTAITALAESVGSIRQNSFSKINGNATFSDLSEVEIYDNKINNQSYPAIAVTNNSIVRIHDNEIEKIEYNGIALRNAKFVKIYNNKVNSIGECGISIKNTEKTIVENNVITDCLTAVESYNHSNSFVRNNKISNMRENAFLCYACGYIKAEKNEIENIGQSMTKLVFKGHGDFINNQIKNCKNQCENLTSNSYYYKGNGNFPGLTNNREKIDENIVFDKVEQTNKSVLCLKCKKNKRNCYLLECGHMVYCKECADDSCQKMEKCPLCRFPIEKVSKGFGMNNDEKCLICYEKDPDSIILPCGHTGICSSCLDNWFKNQKTCPCCRAEDSSYKRIESDI</sequence>
<keyword evidence="1" id="KW-0862">Zinc</keyword>
<dbReference type="Pfam" id="PF13229">
    <property type="entry name" value="Beta_helix"/>
    <property type="match status" value="2"/>
</dbReference>
<comment type="caution">
    <text evidence="3">The sequence shown here is derived from an EMBL/GenBank/DDBJ whole genome shotgun (WGS) entry which is preliminary data.</text>
</comment>
<accession>A0ABR2KI03</accession>
<dbReference type="SMART" id="SM00184">
    <property type="entry name" value="RING"/>
    <property type="match status" value="2"/>
</dbReference>
<dbReference type="InterPro" id="IPR039448">
    <property type="entry name" value="Beta_helix"/>
</dbReference>
<dbReference type="InterPro" id="IPR012334">
    <property type="entry name" value="Pectin_lyas_fold"/>
</dbReference>
<dbReference type="InterPro" id="IPR013083">
    <property type="entry name" value="Znf_RING/FYVE/PHD"/>
</dbReference>
<keyword evidence="4" id="KW-1185">Reference proteome</keyword>
<dbReference type="SUPFAM" id="SSF57850">
    <property type="entry name" value="RING/U-box"/>
    <property type="match status" value="2"/>
</dbReference>
<evidence type="ECO:0000259" key="2">
    <source>
        <dbReference type="PROSITE" id="PS50089"/>
    </source>
</evidence>
<dbReference type="Proteomes" id="UP001470230">
    <property type="component" value="Unassembled WGS sequence"/>
</dbReference>
<dbReference type="Pfam" id="PF13920">
    <property type="entry name" value="zf-C3HC4_3"/>
    <property type="match status" value="2"/>
</dbReference>
<keyword evidence="1" id="KW-0863">Zinc-finger</keyword>
<dbReference type="InterPro" id="IPR001841">
    <property type="entry name" value="Znf_RING"/>
</dbReference>
<dbReference type="InterPro" id="IPR047126">
    <property type="entry name" value="RNF141-like"/>
</dbReference>
<keyword evidence="1" id="KW-0479">Metal-binding</keyword>
<feature type="domain" description="RING-type" evidence="2">
    <location>
        <begin position="464"/>
        <end position="503"/>
    </location>
</feature>
<dbReference type="SMART" id="SM00710">
    <property type="entry name" value="PbH1"/>
    <property type="match status" value="8"/>
</dbReference>
<dbReference type="Gene3D" id="2.160.20.10">
    <property type="entry name" value="Single-stranded right-handed beta-helix, Pectin lyase-like"/>
    <property type="match status" value="2"/>
</dbReference>
<protein>
    <recommendedName>
        <fullName evidence="2">RING-type domain-containing protein</fullName>
    </recommendedName>
</protein>
<dbReference type="EMBL" id="JAPFFF010000005">
    <property type="protein sequence ID" value="KAK8890741.1"/>
    <property type="molecule type" value="Genomic_DNA"/>
</dbReference>
<dbReference type="NCBIfam" id="TIGR03804">
    <property type="entry name" value="para_beta_helix"/>
    <property type="match status" value="1"/>
</dbReference>
<dbReference type="InterPro" id="IPR022441">
    <property type="entry name" value="Para_beta_helix_rpt-2"/>
</dbReference>
<evidence type="ECO:0000313" key="4">
    <source>
        <dbReference type="Proteomes" id="UP001470230"/>
    </source>
</evidence>